<dbReference type="InterPro" id="IPR001310">
    <property type="entry name" value="Histidine_triad_HIT"/>
</dbReference>
<proteinExistence type="evidence at protein level"/>
<dbReference type="GO" id="GO:0005737">
    <property type="term" value="C:cytoplasm"/>
    <property type="evidence" value="ECO:0000318"/>
    <property type="project" value="GO_Central"/>
</dbReference>
<dbReference type="Pfam" id="PF01230">
    <property type="entry name" value="HIT"/>
    <property type="match status" value="1"/>
</dbReference>
<dbReference type="FunFam" id="3.30.428.10:FF:000005">
    <property type="entry name" value="Histidine triad nucleotide-binding protein 1"/>
    <property type="match status" value="1"/>
</dbReference>
<dbReference type="GO" id="GO:0005739">
    <property type="term" value="C:mitochondrion"/>
    <property type="evidence" value="ECO:0000318"/>
    <property type="project" value="GO_Central"/>
</dbReference>
<sequence>RWRRCWRAGWRAPGWRGRAPGRWARVGRGRGNRGGGAVGSAGARGGREWEETGFRSSAAAPIRAKSTREGAPPTAVSLRLVTHACGPAIDLCLLTSVPHLSPLTPPRGPSARPPPHARRDIPACPQRCRCAAGGQDGEVGKAQRAAAEVGTEPTIFSRIIARSVPATILYEDDECLVFRDVAPQAPVHFLVIPKRPIPRLSLVGPQDAQLLGHLMVVAARTAQAEGLSDGYRLVINDGKHGAQSVYHLHLHVLGGRQMSWPPG</sequence>
<evidence type="ECO:0000256" key="3">
    <source>
        <dbReference type="PIRSR" id="PIRSR601310-1"/>
    </source>
</evidence>
<organism evidence="8 9">
    <name type="scientific">Gallus gallus</name>
    <name type="common">Chicken</name>
    <dbReference type="NCBI Taxonomy" id="9031"/>
    <lineage>
        <taxon>Eukaryota</taxon>
        <taxon>Metazoa</taxon>
        <taxon>Chordata</taxon>
        <taxon>Craniata</taxon>
        <taxon>Vertebrata</taxon>
        <taxon>Euteleostomi</taxon>
        <taxon>Archelosauria</taxon>
        <taxon>Archosauria</taxon>
        <taxon>Dinosauria</taxon>
        <taxon>Saurischia</taxon>
        <taxon>Theropoda</taxon>
        <taxon>Coelurosauria</taxon>
        <taxon>Aves</taxon>
        <taxon>Neognathae</taxon>
        <taxon>Galloanserae</taxon>
        <taxon>Galliformes</taxon>
        <taxon>Phasianidae</taxon>
        <taxon>Phasianinae</taxon>
        <taxon>Gallus</taxon>
    </lineage>
</organism>
<feature type="domain" description="HIT" evidence="7">
    <location>
        <begin position="155"/>
        <end position="263"/>
    </location>
</feature>
<dbReference type="PROSITE" id="PS51084">
    <property type="entry name" value="HIT_2"/>
    <property type="match status" value="1"/>
</dbReference>
<evidence type="ECO:0000256" key="2">
    <source>
        <dbReference type="ARBA" id="ARBA00025764"/>
    </source>
</evidence>
<evidence type="ECO:0000313" key="8">
    <source>
        <dbReference type="Ensembl" id="ENSGALP00010013203.1"/>
    </source>
</evidence>
<dbReference type="GO" id="GO:0016787">
    <property type="term" value="F:hydrolase activity"/>
    <property type="evidence" value="ECO:0000318"/>
    <property type="project" value="GO_Central"/>
</dbReference>
<dbReference type="InterPro" id="IPR019808">
    <property type="entry name" value="Histidine_triad_CS"/>
</dbReference>
<dbReference type="Proteomes" id="UP000000539">
    <property type="component" value="Chromosome Z"/>
</dbReference>
<accession>A0A8V0Y2M6</accession>
<comment type="catalytic activity">
    <reaction evidence="1">
        <text>adenosine 5'-phosphoramidate + H2O = NH4(+) + AMP</text>
        <dbReference type="Rhea" id="RHEA:67916"/>
        <dbReference type="ChEBI" id="CHEBI:15377"/>
        <dbReference type="ChEBI" id="CHEBI:28938"/>
        <dbReference type="ChEBI" id="CHEBI:57890"/>
        <dbReference type="ChEBI" id="CHEBI:456215"/>
    </reaction>
</comment>
<keyword evidence="10" id="KW-1267">Proteomics identification</keyword>
<evidence type="ECO:0000256" key="1">
    <source>
        <dbReference type="ARBA" id="ARBA00024472"/>
    </source>
</evidence>
<keyword evidence="9" id="KW-1185">Reference proteome</keyword>
<dbReference type="SUPFAM" id="SSF54197">
    <property type="entry name" value="HIT-like"/>
    <property type="match status" value="1"/>
</dbReference>
<evidence type="ECO:0007829" key="10">
    <source>
        <dbReference type="PeptideAtlas" id="A0A8V0Y2M6"/>
    </source>
</evidence>
<evidence type="ECO:0000313" key="9">
    <source>
        <dbReference type="Proteomes" id="UP000000539"/>
    </source>
</evidence>
<reference evidence="8" key="2">
    <citation type="submission" date="2025-08" db="UniProtKB">
        <authorList>
            <consortium name="Ensembl"/>
        </authorList>
    </citation>
    <scope>IDENTIFICATION</scope>
    <source>
        <strain evidence="8">broiler</strain>
    </source>
</reference>
<evidence type="ECO:0000259" key="7">
    <source>
        <dbReference type="PROSITE" id="PS51084"/>
    </source>
</evidence>
<feature type="compositionally biased region" description="Gly residues" evidence="6">
    <location>
        <begin position="32"/>
        <end position="44"/>
    </location>
</feature>
<dbReference type="GeneTree" id="ENSGT00940000157905"/>
<evidence type="ECO:0000256" key="5">
    <source>
        <dbReference type="PROSITE-ProRule" id="PRU00464"/>
    </source>
</evidence>
<dbReference type="OrthoDB" id="672793at2759"/>
<protein>
    <submittedName>
        <fullName evidence="8">Histidine triad nucleotide binding protein 1</fullName>
    </submittedName>
</protein>
<feature type="short sequence motif" description="Histidine triad motif" evidence="4 5">
    <location>
        <begin position="247"/>
        <end position="251"/>
    </location>
</feature>
<dbReference type="InterPro" id="IPR011146">
    <property type="entry name" value="HIT-like"/>
</dbReference>
<evidence type="ECO:0000256" key="4">
    <source>
        <dbReference type="PIRSR" id="PIRSR601310-3"/>
    </source>
</evidence>
<comment type="similarity">
    <text evidence="2">Belongs to the HINT family.</text>
</comment>
<dbReference type="PROSITE" id="PS00892">
    <property type="entry name" value="HIT_1"/>
    <property type="match status" value="1"/>
</dbReference>
<reference evidence="8" key="3">
    <citation type="submission" date="2025-09" db="UniProtKB">
        <authorList>
            <consortium name="Ensembl"/>
        </authorList>
    </citation>
    <scope>IDENTIFICATION</scope>
    <source>
        <strain evidence="8">broiler</strain>
    </source>
</reference>
<dbReference type="InterPro" id="IPR036265">
    <property type="entry name" value="HIT-like_sf"/>
</dbReference>
<name>A0A8V0Y2M6_CHICK</name>
<dbReference type="Ensembl" id="ENSGALT00010022857.1">
    <property type="protein sequence ID" value="ENSGALP00010013203.1"/>
    <property type="gene ID" value="ENSGALG00010009594.1"/>
</dbReference>
<dbReference type="CDD" id="cd01276">
    <property type="entry name" value="PKCI_related"/>
    <property type="match status" value="1"/>
</dbReference>
<dbReference type="PRINTS" id="PR00332">
    <property type="entry name" value="HISTRIAD"/>
</dbReference>
<dbReference type="Gene3D" id="3.30.428.10">
    <property type="entry name" value="HIT-like"/>
    <property type="match status" value="1"/>
</dbReference>
<dbReference type="AlphaFoldDB" id="A0A8V0Y2M6"/>
<reference evidence="8" key="1">
    <citation type="submission" date="2020-11" db="EMBL/GenBank/DDBJ databases">
        <title>Gallus gallus (Chicken) genome, bGalGal1, GRCg7b, maternal haplotype autosomes + Z &amp; W.</title>
        <authorList>
            <person name="Warren W."/>
            <person name="Formenti G."/>
            <person name="Fedrigo O."/>
            <person name="Haase B."/>
            <person name="Mountcastle J."/>
            <person name="Balacco J."/>
            <person name="Tracey A."/>
            <person name="Schneider V."/>
            <person name="Okimoto R."/>
            <person name="Cheng H."/>
            <person name="Hawken R."/>
            <person name="Howe K."/>
            <person name="Jarvis E.D."/>
        </authorList>
    </citation>
    <scope>NUCLEOTIDE SEQUENCE [LARGE SCALE GENOMIC DNA]</scope>
    <source>
        <strain evidence="8">Broiler</strain>
    </source>
</reference>
<feature type="region of interest" description="Disordered" evidence="6">
    <location>
        <begin position="26"/>
        <end position="48"/>
    </location>
</feature>
<gene>
    <name evidence="8" type="primary">HINT2</name>
</gene>
<feature type="active site" description="Tele-AMP-histidine intermediate" evidence="3">
    <location>
        <position position="249"/>
    </location>
</feature>
<evidence type="ECO:0000256" key="6">
    <source>
        <dbReference type="SAM" id="MobiDB-lite"/>
    </source>
</evidence>
<dbReference type="PANTHER" id="PTHR23089">
    <property type="entry name" value="HISTIDINE TRIAD HIT PROTEIN"/>
    <property type="match status" value="1"/>
</dbReference>